<dbReference type="PANTHER" id="PTHR37421:SF1">
    <property type="entry name" value="UPF0260 PROTEIN YCGN"/>
    <property type="match status" value="1"/>
</dbReference>
<dbReference type="InterPro" id="IPR008228">
    <property type="entry name" value="UCP006173"/>
</dbReference>
<name>A0A1I4ZAV5_9GAMM</name>
<dbReference type="PANTHER" id="PTHR37421">
    <property type="entry name" value="UPF0260 PROTEIN YCGN"/>
    <property type="match status" value="1"/>
</dbReference>
<dbReference type="EMBL" id="FOVC01000008">
    <property type="protein sequence ID" value="SFN47040.1"/>
    <property type="molecule type" value="Genomic_DNA"/>
</dbReference>
<protein>
    <recommendedName>
        <fullName evidence="1">UPF0260 protein SAMN05216516_10861</fullName>
    </recommendedName>
</protein>
<evidence type="ECO:0000313" key="2">
    <source>
        <dbReference type="EMBL" id="SFN47040.1"/>
    </source>
</evidence>
<dbReference type="AlphaFoldDB" id="A0A1I4ZAV5"/>
<sequence>MPVMAFQPECFKGNSPAEGLASVAGKFYKVQLPDCARTMMNELAFWQRKSLEQMSDAEWESLCDGCGQCCLNKLQDEESDEIYFTNVACDQLNIKTCRCKNYERRFDYEPDCIKLTRANLPTFSWLPWTCAYRLLAEGKSLPAWHPLRSGSKAAMHAQRISVRHIAVRESEVVDWEDHIIRRPA</sequence>
<keyword evidence="3" id="KW-1185">Reference proteome</keyword>
<dbReference type="HAMAP" id="MF_00676">
    <property type="entry name" value="UPF0260"/>
    <property type="match status" value="1"/>
</dbReference>
<organism evidence="2 3">
    <name type="scientific">Izhakiella capsodis</name>
    <dbReference type="NCBI Taxonomy" id="1367852"/>
    <lineage>
        <taxon>Bacteria</taxon>
        <taxon>Pseudomonadati</taxon>
        <taxon>Pseudomonadota</taxon>
        <taxon>Gammaproteobacteria</taxon>
        <taxon>Enterobacterales</taxon>
        <taxon>Erwiniaceae</taxon>
        <taxon>Izhakiella</taxon>
    </lineage>
</organism>
<evidence type="ECO:0000256" key="1">
    <source>
        <dbReference type="HAMAP-Rule" id="MF_00676"/>
    </source>
</evidence>
<dbReference type="InterPro" id="IPR005358">
    <property type="entry name" value="Puta_zinc/iron-chelating_dom"/>
</dbReference>
<dbReference type="Pfam" id="PF03692">
    <property type="entry name" value="CxxCxxCC"/>
    <property type="match status" value="1"/>
</dbReference>
<accession>A0A1I4ZAV5</accession>
<dbReference type="NCBIfam" id="NF003507">
    <property type="entry name" value="PRK05170.2-5"/>
    <property type="match status" value="1"/>
</dbReference>
<dbReference type="NCBIfam" id="NF003501">
    <property type="entry name" value="PRK05170.1-5"/>
    <property type="match status" value="1"/>
</dbReference>
<dbReference type="NCBIfam" id="NF003498">
    <property type="entry name" value="PRK05170.1-1"/>
    <property type="match status" value="1"/>
</dbReference>
<dbReference type="STRING" id="1367852.SAMN05216516_10861"/>
<reference evidence="3" key="1">
    <citation type="submission" date="2016-10" db="EMBL/GenBank/DDBJ databases">
        <authorList>
            <person name="Varghese N."/>
            <person name="Submissions S."/>
        </authorList>
    </citation>
    <scope>NUCLEOTIDE SEQUENCE [LARGE SCALE GENOMIC DNA]</scope>
    <source>
        <strain evidence="3">N6PO6</strain>
    </source>
</reference>
<proteinExistence type="inferred from homology"/>
<dbReference type="Proteomes" id="UP000242222">
    <property type="component" value="Unassembled WGS sequence"/>
</dbReference>
<gene>
    <name evidence="2" type="ORF">SAMN05216516_10861</name>
</gene>
<evidence type="ECO:0000313" key="3">
    <source>
        <dbReference type="Proteomes" id="UP000242222"/>
    </source>
</evidence>
<comment type="similarity">
    <text evidence="1">Belongs to the UPF0260 family.</text>
</comment>